<dbReference type="EMBL" id="AVOT02022725">
    <property type="protein sequence ID" value="MBW0512310.1"/>
    <property type="molecule type" value="Genomic_DNA"/>
</dbReference>
<gene>
    <name evidence="2" type="ORF">O181_052025</name>
</gene>
<dbReference type="Proteomes" id="UP000765509">
    <property type="component" value="Unassembled WGS sequence"/>
</dbReference>
<protein>
    <submittedName>
        <fullName evidence="2">Uncharacterized protein</fullName>
    </submittedName>
</protein>
<feature type="compositionally biased region" description="Polar residues" evidence="1">
    <location>
        <begin position="27"/>
        <end position="37"/>
    </location>
</feature>
<comment type="caution">
    <text evidence="2">The sequence shown here is derived from an EMBL/GenBank/DDBJ whole genome shotgun (WGS) entry which is preliminary data.</text>
</comment>
<accession>A0A9Q3DY55</accession>
<evidence type="ECO:0000313" key="2">
    <source>
        <dbReference type="EMBL" id="MBW0512310.1"/>
    </source>
</evidence>
<keyword evidence="3" id="KW-1185">Reference proteome</keyword>
<sequence>MNPPQPPDFNVPFDEMFHRVFSNNTDLNSSSSYQNEAQSHSSINSLSTSNQSTEPHECYDLYHYLNSPNIFPPAPITHPKILSCPPPNNINRTPFQTDITNTTNMSLCNPHPNTPQTLPPPSFIEFDMNNPPTQVQSILPILSSELTHLSREEFFDNHHRIKKIFNNALSEAERNPVSIHIKDYLKTGLTLISQKEHGNYYSSRLSSILY</sequence>
<evidence type="ECO:0000256" key="1">
    <source>
        <dbReference type="SAM" id="MobiDB-lite"/>
    </source>
</evidence>
<feature type="compositionally biased region" description="Low complexity" evidence="1">
    <location>
        <begin position="38"/>
        <end position="52"/>
    </location>
</feature>
<proteinExistence type="predicted"/>
<reference evidence="2" key="1">
    <citation type="submission" date="2021-03" db="EMBL/GenBank/DDBJ databases">
        <title>Draft genome sequence of rust myrtle Austropuccinia psidii MF-1, a brazilian biotype.</title>
        <authorList>
            <person name="Quecine M.C."/>
            <person name="Pachon D.M.R."/>
            <person name="Bonatelli M.L."/>
            <person name="Correr F.H."/>
            <person name="Franceschini L.M."/>
            <person name="Leite T.F."/>
            <person name="Margarido G.R.A."/>
            <person name="Almeida C.A."/>
            <person name="Ferrarezi J.A."/>
            <person name="Labate C.A."/>
        </authorList>
    </citation>
    <scope>NUCLEOTIDE SEQUENCE</scope>
    <source>
        <strain evidence="2">MF-1</strain>
    </source>
</reference>
<dbReference type="AlphaFoldDB" id="A0A9Q3DY55"/>
<feature type="region of interest" description="Disordered" evidence="1">
    <location>
        <begin position="27"/>
        <end position="52"/>
    </location>
</feature>
<evidence type="ECO:0000313" key="3">
    <source>
        <dbReference type="Proteomes" id="UP000765509"/>
    </source>
</evidence>
<organism evidence="2 3">
    <name type="scientific">Austropuccinia psidii MF-1</name>
    <dbReference type="NCBI Taxonomy" id="1389203"/>
    <lineage>
        <taxon>Eukaryota</taxon>
        <taxon>Fungi</taxon>
        <taxon>Dikarya</taxon>
        <taxon>Basidiomycota</taxon>
        <taxon>Pucciniomycotina</taxon>
        <taxon>Pucciniomycetes</taxon>
        <taxon>Pucciniales</taxon>
        <taxon>Sphaerophragmiaceae</taxon>
        <taxon>Austropuccinia</taxon>
    </lineage>
</organism>
<name>A0A9Q3DY55_9BASI</name>